<feature type="transmembrane region" description="Helical" evidence="2">
    <location>
        <begin position="251"/>
        <end position="272"/>
    </location>
</feature>
<dbReference type="Gene3D" id="1.20.1170.10">
    <property type="match status" value="1"/>
</dbReference>
<feature type="transmembrane region" description="Helical" evidence="2">
    <location>
        <begin position="278"/>
        <end position="300"/>
    </location>
</feature>
<feature type="coiled-coil region" evidence="1">
    <location>
        <begin position="302"/>
        <end position="339"/>
    </location>
</feature>
<protein>
    <submittedName>
        <fullName evidence="3">Uncharacterized protein</fullName>
    </submittedName>
</protein>
<evidence type="ECO:0000313" key="3">
    <source>
        <dbReference type="EMBL" id="KAJ5201087.1"/>
    </source>
</evidence>
<dbReference type="SUPFAM" id="SSF58100">
    <property type="entry name" value="Bacterial hemolysins"/>
    <property type="match status" value="1"/>
</dbReference>
<comment type="caution">
    <text evidence="3">The sequence shown here is derived from an EMBL/GenBank/DDBJ whole genome shotgun (WGS) entry which is preliminary data.</text>
</comment>
<reference evidence="3" key="2">
    <citation type="journal article" date="2023" name="IMA Fungus">
        <title>Comparative genomic study of the Penicillium genus elucidates a diverse pangenome and 15 lateral gene transfer events.</title>
        <authorList>
            <person name="Petersen C."/>
            <person name="Sorensen T."/>
            <person name="Nielsen M.R."/>
            <person name="Sondergaard T.E."/>
            <person name="Sorensen J.L."/>
            <person name="Fitzpatrick D.A."/>
            <person name="Frisvad J.C."/>
            <person name="Nielsen K.L."/>
        </authorList>
    </citation>
    <scope>NUCLEOTIDE SEQUENCE</scope>
    <source>
        <strain evidence="3">IBT 20477</strain>
    </source>
</reference>
<proteinExistence type="predicted"/>
<reference evidence="3" key="1">
    <citation type="submission" date="2022-11" db="EMBL/GenBank/DDBJ databases">
        <authorList>
            <person name="Petersen C."/>
        </authorList>
    </citation>
    <scope>NUCLEOTIDE SEQUENCE</scope>
    <source>
        <strain evidence="3">IBT 20477</strain>
    </source>
</reference>
<evidence type="ECO:0000256" key="1">
    <source>
        <dbReference type="SAM" id="Coils"/>
    </source>
</evidence>
<sequence>MASAPEYSEGAAPPSYDEVIKKFSSTLGDSKDPQKFLQAVGTLNTTDLKVVAAEHSDNSLPAYNEEDRAKFDLGVAKTASTDEAQQHLKEAANKATEAVKEIKVVFQDLIFKITEIDNIHQSTFMPELETHQKVGPYHSTLEKPLWDVLLKELLSEEFDDVIVKFCADESISVEDRITQIQGFIQQASDFETRSSKMEERFQDLITNFTKFIAGFASWATKKEGELDGKVKGLIKEIGDLKIKLAKLQASLIGVGAGGTTVGGFLLAGGLAVPGPWSIALIAGGIFLLGASLATAIGLIAEMSVVSNEISEKEKEQADYEKQIETIQQARAKLVELGDDKLKVFTEKMNFLAGYWTRTTADAREIEKWLKSGAKLAV</sequence>
<keyword evidence="2" id="KW-1133">Transmembrane helix</keyword>
<keyword evidence="1" id="KW-0175">Coiled coil</keyword>
<evidence type="ECO:0000313" key="4">
    <source>
        <dbReference type="Proteomes" id="UP001150942"/>
    </source>
</evidence>
<keyword evidence="4" id="KW-1185">Reference proteome</keyword>
<dbReference type="OrthoDB" id="4961018at2759"/>
<dbReference type="AlphaFoldDB" id="A0A9W9MGZ0"/>
<dbReference type="Proteomes" id="UP001150942">
    <property type="component" value="Unassembled WGS sequence"/>
</dbReference>
<accession>A0A9W9MGZ0</accession>
<name>A0A9W9MGZ0_9EURO</name>
<organism evidence="3 4">
    <name type="scientific">Penicillium cf. viridicatum</name>
    <dbReference type="NCBI Taxonomy" id="2972119"/>
    <lineage>
        <taxon>Eukaryota</taxon>
        <taxon>Fungi</taxon>
        <taxon>Dikarya</taxon>
        <taxon>Ascomycota</taxon>
        <taxon>Pezizomycotina</taxon>
        <taxon>Eurotiomycetes</taxon>
        <taxon>Eurotiomycetidae</taxon>
        <taxon>Eurotiales</taxon>
        <taxon>Aspergillaceae</taxon>
        <taxon>Penicillium</taxon>
    </lineage>
</organism>
<gene>
    <name evidence="3" type="ORF">N7449_005890</name>
</gene>
<evidence type="ECO:0000256" key="2">
    <source>
        <dbReference type="SAM" id="Phobius"/>
    </source>
</evidence>
<keyword evidence="2" id="KW-0472">Membrane</keyword>
<keyword evidence="2" id="KW-0812">Transmembrane</keyword>
<dbReference type="EMBL" id="JAPQKQ010000004">
    <property type="protein sequence ID" value="KAJ5201087.1"/>
    <property type="molecule type" value="Genomic_DNA"/>
</dbReference>